<name>A0A0C9SXZ5_PAXIN</name>
<dbReference type="OrthoDB" id="1149618at2759"/>
<keyword evidence="2" id="KW-1185">Reference proteome</keyword>
<protein>
    <submittedName>
        <fullName evidence="1">Uncharacterized protein</fullName>
    </submittedName>
</protein>
<dbReference type="AlphaFoldDB" id="A0A0C9SXZ5"/>
<organism evidence="1 2">
    <name type="scientific">Paxillus involutus ATCC 200175</name>
    <dbReference type="NCBI Taxonomy" id="664439"/>
    <lineage>
        <taxon>Eukaryota</taxon>
        <taxon>Fungi</taxon>
        <taxon>Dikarya</taxon>
        <taxon>Basidiomycota</taxon>
        <taxon>Agaricomycotina</taxon>
        <taxon>Agaricomycetes</taxon>
        <taxon>Agaricomycetidae</taxon>
        <taxon>Boletales</taxon>
        <taxon>Paxilineae</taxon>
        <taxon>Paxillaceae</taxon>
        <taxon>Paxillus</taxon>
    </lineage>
</organism>
<reference evidence="1 2" key="1">
    <citation type="submission" date="2014-06" db="EMBL/GenBank/DDBJ databases">
        <authorList>
            <consortium name="DOE Joint Genome Institute"/>
            <person name="Kuo A."/>
            <person name="Kohler A."/>
            <person name="Nagy L.G."/>
            <person name="Floudas D."/>
            <person name="Copeland A."/>
            <person name="Barry K.W."/>
            <person name="Cichocki N."/>
            <person name="Veneault-Fourrey C."/>
            <person name="LaButti K."/>
            <person name="Lindquist E.A."/>
            <person name="Lipzen A."/>
            <person name="Lundell T."/>
            <person name="Morin E."/>
            <person name="Murat C."/>
            <person name="Sun H."/>
            <person name="Tunlid A."/>
            <person name="Henrissat B."/>
            <person name="Grigoriev I.V."/>
            <person name="Hibbett D.S."/>
            <person name="Martin F."/>
            <person name="Nordberg H.P."/>
            <person name="Cantor M.N."/>
            <person name="Hua S.X."/>
        </authorList>
    </citation>
    <scope>NUCLEOTIDE SEQUENCE [LARGE SCALE GENOMIC DNA]</scope>
    <source>
        <strain evidence="1 2">ATCC 200175</strain>
    </source>
</reference>
<dbReference type="Proteomes" id="UP000053647">
    <property type="component" value="Unassembled WGS sequence"/>
</dbReference>
<accession>A0A0C9SXZ5</accession>
<evidence type="ECO:0000313" key="1">
    <source>
        <dbReference type="EMBL" id="KIJ07995.1"/>
    </source>
</evidence>
<sequence length="139" mass="15250">MPTPAFHTPHAAATSQNVTLPPIPELFDPDLLFPAPQSTIILKVEVAEDFDAVVDALRSTAHQKLTTNAAPTFDSTLPRCVFGFRHISSTCWKMHGLRTRHSPFTLVATQGASMTANETRNFSTKLFDDFSITIPARPS</sequence>
<gene>
    <name evidence="1" type="ORF">PAXINDRAFT_18833</name>
</gene>
<reference evidence="2" key="2">
    <citation type="submission" date="2015-01" db="EMBL/GenBank/DDBJ databases">
        <title>Evolutionary Origins and Diversification of the Mycorrhizal Mutualists.</title>
        <authorList>
            <consortium name="DOE Joint Genome Institute"/>
            <consortium name="Mycorrhizal Genomics Consortium"/>
            <person name="Kohler A."/>
            <person name="Kuo A."/>
            <person name="Nagy L.G."/>
            <person name="Floudas D."/>
            <person name="Copeland A."/>
            <person name="Barry K.W."/>
            <person name="Cichocki N."/>
            <person name="Veneault-Fourrey C."/>
            <person name="LaButti K."/>
            <person name="Lindquist E.A."/>
            <person name="Lipzen A."/>
            <person name="Lundell T."/>
            <person name="Morin E."/>
            <person name="Murat C."/>
            <person name="Riley R."/>
            <person name="Ohm R."/>
            <person name="Sun H."/>
            <person name="Tunlid A."/>
            <person name="Henrissat B."/>
            <person name="Grigoriev I.V."/>
            <person name="Hibbett D.S."/>
            <person name="Martin F."/>
        </authorList>
    </citation>
    <scope>NUCLEOTIDE SEQUENCE [LARGE SCALE GENOMIC DNA]</scope>
    <source>
        <strain evidence="2">ATCC 200175</strain>
    </source>
</reference>
<dbReference type="EMBL" id="KN819727">
    <property type="protein sequence ID" value="KIJ07995.1"/>
    <property type="molecule type" value="Genomic_DNA"/>
</dbReference>
<proteinExistence type="predicted"/>
<dbReference type="HOGENOM" id="CLU_1845724_0_0_1"/>
<evidence type="ECO:0000313" key="2">
    <source>
        <dbReference type="Proteomes" id="UP000053647"/>
    </source>
</evidence>